<dbReference type="Gene3D" id="2.60.40.420">
    <property type="entry name" value="Cupredoxins - blue copper proteins"/>
    <property type="match status" value="1"/>
</dbReference>
<dbReference type="InterPro" id="IPR052953">
    <property type="entry name" value="Ser-rich/MCO-related"/>
</dbReference>
<keyword evidence="2" id="KW-1133">Transmembrane helix</keyword>
<organism evidence="4 5">
    <name type="scientific">Trichoglossum hirsutum</name>
    <dbReference type="NCBI Taxonomy" id="265104"/>
    <lineage>
        <taxon>Eukaryota</taxon>
        <taxon>Fungi</taxon>
        <taxon>Dikarya</taxon>
        <taxon>Ascomycota</taxon>
        <taxon>Pezizomycotina</taxon>
        <taxon>Geoglossomycetes</taxon>
        <taxon>Geoglossales</taxon>
        <taxon>Geoglossaceae</taxon>
        <taxon>Trichoglossum</taxon>
    </lineage>
</organism>
<evidence type="ECO:0000313" key="5">
    <source>
        <dbReference type="Proteomes" id="UP000750711"/>
    </source>
</evidence>
<accession>A0A9P8LG13</accession>
<dbReference type="PANTHER" id="PTHR34883:SF15">
    <property type="entry name" value="EXTRACELLULAR SERINE-RICH PROTEIN"/>
    <property type="match status" value="1"/>
</dbReference>
<sequence length="220" mass="22903">MSATLAILAALTGLLPLTLGDGDYGNYSTSAKPISVNSSGIPIPPFSTHIVNVGMSGLFFSPDNLNVSVGDSVEFRFFPLNHSVAQSSFSAPCAPAGPRALFSGFFPVQSDGGRQRWTIQINDTKPIWLYCSQGPHCQMGMVAVINPPPDQSIGRYKQAAANATANMSPKDIQGGITGSASPPNVNSSGVAPEPTGSGTRSVPFGGFTLFLGLIFILIVL</sequence>
<dbReference type="InterPro" id="IPR008972">
    <property type="entry name" value="Cupredoxin"/>
</dbReference>
<comment type="caution">
    <text evidence="4">The sequence shown here is derived from an EMBL/GenBank/DDBJ whole genome shotgun (WGS) entry which is preliminary data.</text>
</comment>
<proteinExistence type="predicted"/>
<name>A0A9P8LG13_9PEZI</name>
<gene>
    <name evidence="4" type="ORF">GP486_001937</name>
</gene>
<feature type="region of interest" description="Disordered" evidence="1">
    <location>
        <begin position="168"/>
        <end position="198"/>
    </location>
</feature>
<keyword evidence="2" id="KW-0812">Transmembrane</keyword>
<dbReference type="Proteomes" id="UP000750711">
    <property type="component" value="Unassembled WGS sequence"/>
</dbReference>
<dbReference type="PANTHER" id="PTHR34883">
    <property type="entry name" value="SERINE-RICH PROTEIN, PUTATIVE-RELATED-RELATED"/>
    <property type="match status" value="1"/>
</dbReference>
<dbReference type="SUPFAM" id="SSF49503">
    <property type="entry name" value="Cupredoxins"/>
    <property type="match status" value="1"/>
</dbReference>
<dbReference type="AlphaFoldDB" id="A0A9P8LG13"/>
<evidence type="ECO:0000313" key="4">
    <source>
        <dbReference type="EMBL" id="KAH0563493.1"/>
    </source>
</evidence>
<reference evidence="4" key="1">
    <citation type="submission" date="2021-03" db="EMBL/GenBank/DDBJ databases">
        <title>Comparative genomics and phylogenomic investigation of the class Geoglossomycetes provide insights into ecological specialization and systematics.</title>
        <authorList>
            <person name="Melie T."/>
            <person name="Pirro S."/>
            <person name="Miller A.N."/>
            <person name="Quandt A."/>
        </authorList>
    </citation>
    <scope>NUCLEOTIDE SEQUENCE</scope>
    <source>
        <strain evidence="4">CAQ_001_2017</strain>
    </source>
</reference>
<dbReference type="CDD" id="cd00920">
    <property type="entry name" value="Cupredoxin"/>
    <property type="match status" value="1"/>
</dbReference>
<feature type="compositionally biased region" description="Polar residues" evidence="1">
    <location>
        <begin position="178"/>
        <end position="189"/>
    </location>
</feature>
<keyword evidence="3" id="KW-0732">Signal</keyword>
<evidence type="ECO:0000256" key="1">
    <source>
        <dbReference type="SAM" id="MobiDB-lite"/>
    </source>
</evidence>
<evidence type="ECO:0000256" key="2">
    <source>
        <dbReference type="SAM" id="Phobius"/>
    </source>
</evidence>
<evidence type="ECO:0000256" key="3">
    <source>
        <dbReference type="SAM" id="SignalP"/>
    </source>
</evidence>
<protein>
    <recommendedName>
        <fullName evidence="6">Cupredoxin</fullName>
    </recommendedName>
</protein>
<feature type="transmembrane region" description="Helical" evidence="2">
    <location>
        <begin position="202"/>
        <end position="219"/>
    </location>
</feature>
<feature type="signal peptide" evidence="3">
    <location>
        <begin position="1"/>
        <end position="20"/>
    </location>
</feature>
<feature type="chain" id="PRO_5040272184" description="Cupredoxin" evidence="3">
    <location>
        <begin position="21"/>
        <end position="220"/>
    </location>
</feature>
<keyword evidence="2" id="KW-0472">Membrane</keyword>
<evidence type="ECO:0008006" key="6">
    <source>
        <dbReference type="Google" id="ProtNLM"/>
    </source>
</evidence>
<dbReference type="EMBL" id="JAGHQM010000195">
    <property type="protein sequence ID" value="KAH0563493.1"/>
    <property type="molecule type" value="Genomic_DNA"/>
</dbReference>
<keyword evidence="5" id="KW-1185">Reference proteome</keyword>